<dbReference type="SUPFAM" id="SSF50952">
    <property type="entry name" value="Soluble quinoprotein glucose dehydrogenase"/>
    <property type="match status" value="1"/>
</dbReference>
<dbReference type="PROSITE" id="PS51257">
    <property type="entry name" value="PROKAR_LIPOPROTEIN"/>
    <property type="match status" value="1"/>
</dbReference>
<protein>
    <recommendedName>
        <fullName evidence="1">Glucose/Sorbosone dehydrogenase domain-containing protein</fullName>
    </recommendedName>
</protein>
<reference evidence="2" key="1">
    <citation type="submission" date="2018-05" db="EMBL/GenBank/DDBJ databases">
        <authorList>
            <person name="Lanie J.A."/>
            <person name="Ng W.-L."/>
            <person name="Kazmierczak K.M."/>
            <person name="Andrzejewski T.M."/>
            <person name="Davidsen T.M."/>
            <person name="Wayne K.J."/>
            <person name="Tettelin H."/>
            <person name="Glass J.I."/>
            <person name="Rusch D."/>
            <person name="Podicherti R."/>
            <person name="Tsui H.-C.T."/>
            <person name="Winkler M.E."/>
        </authorList>
    </citation>
    <scope>NUCLEOTIDE SEQUENCE</scope>
</reference>
<dbReference type="AlphaFoldDB" id="A0A382C061"/>
<accession>A0A382C061</accession>
<feature type="domain" description="Glucose/Sorbosone dehydrogenase" evidence="1">
    <location>
        <begin position="63"/>
        <end position="386"/>
    </location>
</feature>
<organism evidence="2">
    <name type="scientific">marine metagenome</name>
    <dbReference type="NCBI Taxonomy" id="408172"/>
    <lineage>
        <taxon>unclassified sequences</taxon>
        <taxon>metagenomes</taxon>
        <taxon>ecological metagenomes</taxon>
    </lineage>
</organism>
<proteinExistence type="predicted"/>
<dbReference type="Gene3D" id="2.120.10.30">
    <property type="entry name" value="TolB, C-terminal domain"/>
    <property type="match status" value="1"/>
</dbReference>
<dbReference type="PANTHER" id="PTHR19328">
    <property type="entry name" value="HEDGEHOG-INTERACTING PROTEIN"/>
    <property type="match status" value="1"/>
</dbReference>
<sequence length="390" mass="43887">MMSKNSTLKMNLVFVYLVFVSLFFYSCERDSYGSVDDTNNIKNYAEYELEEQEFKLLKIVDGLNKPWGLTFTNEENVLITEKGGRIIRVNLPSGRSFEVLHNIDSIEEGQGGLLDILYHEGYLYFSYAQDKGSGKTTTSISRGKLINDEVVGLELLFSAIPAIKSGKHFGCRLVIRDDMLYATIGERGQGMIAQDPTQHPGSIIRINLNGSVPNSNPKFNGKSDWLPEIYQIGVRNPQGMALSPTNDEIYISNHGAKGGDFIGQIEFSGNFGWKVIGWGGVNYLGTKIGEGNPFDSRFNKPLITWVPSIAPSDIVFYKGKTFRDWDEDLLVTSLKYKMLLRLDFENDKIINETIITSGKIGRIRDVDIDVNGDIYLITDEYDSSLWKLTK</sequence>
<dbReference type="EMBL" id="UINC01032193">
    <property type="protein sequence ID" value="SVB19450.1"/>
    <property type="molecule type" value="Genomic_DNA"/>
</dbReference>
<dbReference type="InterPro" id="IPR012938">
    <property type="entry name" value="Glc/Sorbosone_DH"/>
</dbReference>
<evidence type="ECO:0000259" key="1">
    <source>
        <dbReference type="Pfam" id="PF07995"/>
    </source>
</evidence>
<dbReference type="Pfam" id="PF07995">
    <property type="entry name" value="GSDH"/>
    <property type="match status" value="1"/>
</dbReference>
<dbReference type="InterPro" id="IPR011041">
    <property type="entry name" value="Quinoprot_gluc/sorb_DH_b-prop"/>
</dbReference>
<gene>
    <name evidence="2" type="ORF">METZ01_LOCUS172304</name>
</gene>
<dbReference type="InterPro" id="IPR011042">
    <property type="entry name" value="6-blade_b-propeller_TolB-like"/>
</dbReference>
<name>A0A382C061_9ZZZZ</name>
<evidence type="ECO:0000313" key="2">
    <source>
        <dbReference type="EMBL" id="SVB19450.1"/>
    </source>
</evidence>
<dbReference type="PANTHER" id="PTHR19328:SF75">
    <property type="entry name" value="ALDOSE SUGAR DEHYDROGENASE YLII"/>
    <property type="match status" value="1"/>
</dbReference>